<evidence type="ECO:0000313" key="3">
    <source>
        <dbReference type="EMBL" id="AVI50171.1"/>
    </source>
</evidence>
<dbReference type="Proteomes" id="UP000238442">
    <property type="component" value="Chromosome"/>
</dbReference>
<dbReference type="KEGG" id="aue:C5O00_02895"/>
<reference evidence="3 4" key="1">
    <citation type="submission" date="2018-02" db="EMBL/GenBank/DDBJ databases">
        <title>Genomic analysis of the strain RR4-38 isolated from a seawater recirculating aquaculture system.</title>
        <authorList>
            <person name="Kim Y.-S."/>
            <person name="Jang Y.H."/>
            <person name="Kim K.-H."/>
        </authorList>
    </citation>
    <scope>NUCLEOTIDE SEQUENCE [LARGE SCALE GENOMIC DNA]</scope>
    <source>
        <strain evidence="3 4">RR4-38</strain>
    </source>
</reference>
<dbReference type="PROSITE" id="PS51257">
    <property type="entry name" value="PROKAR_LIPOPROTEIN"/>
    <property type="match status" value="1"/>
</dbReference>
<dbReference type="CDD" id="cd00063">
    <property type="entry name" value="FN3"/>
    <property type="match status" value="1"/>
</dbReference>
<feature type="signal peptide" evidence="1">
    <location>
        <begin position="1"/>
        <end position="21"/>
    </location>
</feature>
<dbReference type="SMART" id="SM00060">
    <property type="entry name" value="FN3"/>
    <property type="match status" value="1"/>
</dbReference>
<organism evidence="3 4">
    <name type="scientific">Pukyongia salina</name>
    <dbReference type="NCBI Taxonomy" id="2094025"/>
    <lineage>
        <taxon>Bacteria</taxon>
        <taxon>Pseudomonadati</taxon>
        <taxon>Bacteroidota</taxon>
        <taxon>Flavobacteriia</taxon>
        <taxon>Flavobacteriales</taxon>
        <taxon>Flavobacteriaceae</taxon>
        <taxon>Pukyongia</taxon>
    </lineage>
</organism>
<dbReference type="OrthoDB" id="338827at2"/>
<keyword evidence="1" id="KW-0732">Signal</keyword>
<dbReference type="SUPFAM" id="SSF48695">
    <property type="entry name" value="Multiheme cytochromes"/>
    <property type="match status" value="1"/>
</dbReference>
<dbReference type="PROSITE" id="PS50853">
    <property type="entry name" value="FN3"/>
    <property type="match status" value="1"/>
</dbReference>
<evidence type="ECO:0000259" key="2">
    <source>
        <dbReference type="PROSITE" id="PS50853"/>
    </source>
</evidence>
<keyword evidence="4" id="KW-1185">Reference proteome</keyword>
<name>A0A2S0HU13_9FLAO</name>
<sequence>MKRIQIALSLSILLIIAGCGSDDSNPSQFDNENPSAPQNLTVSGIAINSIELGWDASTDNVGVTGYHIYQDGTLIVSAHTATSITIPNLDEETFYSFYVTAIDAEGNESVPSNTASATTEGTPLQFTPTLSEMGLFEGAMEDIVPANGVQYYEIRTALFTDYTHKQRLVRLPVGQTMRYANSDLLPLFPNNTVIAKTFFYYLDERDPTLGKKIVETRVLIKLQEGWIASNYVWNDTMTEAFRDDVGGMIDISYIDNNGTTQDIDYIIPSNADCFECHNNNNKTFPLGMKLRNLNFIPEYAGYNQLQYFSDNGLLLGLDDPTTVSSLPNWANGTLPIDERARAYMDVNCAHCHSPGGSVAPSFNMDFRYETPFSETGIYANRGEIEARFASNAPIYRMPRLGRTVVHQEALAMLIEYLDTL</sequence>
<feature type="domain" description="Fibronectin type-III" evidence="2">
    <location>
        <begin position="36"/>
        <end position="122"/>
    </location>
</feature>
<gene>
    <name evidence="3" type="ORF">C5O00_02895</name>
</gene>
<dbReference type="Gene3D" id="2.60.40.10">
    <property type="entry name" value="Immunoglobulins"/>
    <property type="match status" value="1"/>
</dbReference>
<proteinExistence type="predicted"/>
<accession>A0A2S0HU13</accession>
<evidence type="ECO:0000313" key="4">
    <source>
        <dbReference type="Proteomes" id="UP000238442"/>
    </source>
</evidence>
<dbReference type="InterPro" id="IPR036116">
    <property type="entry name" value="FN3_sf"/>
</dbReference>
<dbReference type="InterPro" id="IPR003961">
    <property type="entry name" value="FN3_dom"/>
</dbReference>
<dbReference type="InterPro" id="IPR013783">
    <property type="entry name" value="Ig-like_fold"/>
</dbReference>
<evidence type="ECO:0000256" key="1">
    <source>
        <dbReference type="SAM" id="SignalP"/>
    </source>
</evidence>
<dbReference type="RefSeq" id="WP_105214777.1">
    <property type="nucleotide sequence ID" value="NZ_CP027062.1"/>
</dbReference>
<feature type="chain" id="PRO_5015695793" description="Fibronectin type-III domain-containing protein" evidence="1">
    <location>
        <begin position="22"/>
        <end position="420"/>
    </location>
</feature>
<dbReference type="Pfam" id="PF00041">
    <property type="entry name" value="fn3"/>
    <property type="match status" value="1"/>
</dbReference>
<dbReference type="SUPFAM" id="SSF49265">
    <property type="entry name" value="Fibronectin type III"/>
    <property type="match status" value="1"/>
</dbReference>
<dbReference type="AlphaFoldDB" id="A0A2S0HU13"/>
<dbReference type="InterPro" id="IPR036280">
    <property type="entry name" value="Multihaem_cyt_sf"/>
</dbReference>
<dbReference type="EMBL" id="CP027062">
    <property type="protein sequence ID" value="AVI50171.1"/>
    <property type="molecule type" value="Genomic_DNA"/>
</dbReference>
<protein>
    <recommendedName>
        <fullName evidence="2">Fibronectin type-III domain-containing protein</fullName>
    </recommendedName>
</protein>